<evidence type="ECO:0000313" key="4">
    <source>
        <dbReference type="EMBL" id="BCR91890.1"/>
    </source>
</evidence>
<evidence type="ECO:0000256" key="3">
    <source>
        <dbReference type="SAM" id="SignalP"/>
    </source>
</evidence>
<accession>A0A7R7VW46</accession>
<evidence type="ECO:0000313" key="5">
    <source>
        <dbReference type="Proteomes" id="UP000637239"/>
    </source>
</evidence>
<dbReference type="Proteomes" id="UP000637239">
    <property type="component" value="Chromosome 7"/>
</dbReference>
<gene>
    <name evidence="4" type="ORF">ACHE_70733S</name>
</gene>
<proteinExistence type="predicted"/>
<dbReference type="AlphaFoldDB" id="A0A7R7VW46"/>
<sequence length="315" mass="32633">MQFKKRHLAALLFSLSSLIPTATAIDCYSHNGVNANSSEFYNATRDGALIACGTGATTCCLESEYCDVDLLCHSRSTGEYTRQYCTDPDWPEDACSQLCPSYGAAGIALTACDNAGTKFCCGPNADDCCKAGNYTQINKKNGQIVAIGTSTVPTTTTSATPTSSSNATTSGSGASATTTAADTNAADSGDGLTEQSKLGIGLGVGLGVPFLIAAGVALFLWRRSLAAKTGAGAEKNTGATGTGAAGAGDPNAGAPYEVAGSAAPPYGHGLHRHRYRGMMLLGTGVRVCISLRLMRRGWSWRMRGFMKCRRRFALG</sequence>
<evidence type="ECO:0000256" key="2">
    <source>
        <dbReference type="SAM" id="Phobius"/>
    </source>
</evidence>
<dbReference type="KEGG" id="ache:ACHE_70733S"/>
<evidence type="ECO:0008006" key="6">
    <source>
        <dbReference type="Google" id="ProtNLM"/>
    </source>
</evidence>
<feature type="transmembrane region" description="Helical" evidence="2">
    <location>
        <begin position="198"/>
        <end position="221"/>
    </location>
</feature>
<keyword evidence="2" id="KW-0812">Transmembrane</keyword>
<keyword evidence="5" id="KW-1185">Reference proteome</keyword>
<reference evidence="4" key="1">
    <citation type="submission" date="2021-01" db="EMBL/GenBank/DDBJ databases">
        <authorList>
            <consortium name="Aspergillus chevalieri M1 genome sequencing consortium"/>
            <person name="Kazuki M."/>
            <person name="Futagami T."/>
        </authorList>
    </citation>
    <scope>NUCLEOTIDE SEQUENCE</scope>
    <source>
        <strain evidence="4">M1</strain>
    </source>
</reference>
<feature type="signal peptide" evidence="3">
    <location>
        <begin position="1"/>
        <end position="24"/>
    </location>
</feature>
<name>A0A7R7VW46_ASPCH</name>
<feature type="region of interest" description="Disordered" evidence="1">
    <location>
        <begin position="152"/>
        <end position="190"/>
    </location>
</feature>
<dbReference type="RefSeq" id="XP_043140412.1">
    <property type="nucleotide sequence ID" value="XM_043283099.1"/>
</dbReference>
<evidence type="ECO:0000256" key="1">
    <source>
        <dbReference type="SAM" id="MobiDB-lite"/>
    </source>
</evidence>
<dbReference type="GeneID" id="66986248"/>
<keyword evidence="2" id="KW-1133">Transmembrane helix</keyword>
<protein>
    <recommendedName>
        <fullName evidence="6">Mid2 domain-containing protein</fullName>
    </recommendedName>
</protein>
<organism evidence="4 5">
    <name type="scientific">Aspergillus chevalieri</name>
    <name type="common">Eurotium chevalieri</name>
    <dbReference type="NCBI Taxonomy" id="182096"/>
    <lineage>
        <taxon>Eukaryota</taxon>
        <taxon>Fungi</taxon>
        <taxon>Dikarya</taxon>
        <taxon>Ascomycota</taxon>
        <taxon>Pezizomycotina</taxon>
        <taxon>Eurotiomycetes</taxon>
        <taxon>Eurotiomycetidae</taxon>
        <taxon>Eurotiales</taxon>
        <taxon>Aspergillaceae</taxon>
        <taxon>Aspergillus</taxon>
        <taxon>Aspergillus subgen. Aspergillus</taxon>
    </lineage>
</organism>
<reference evidence="4" key="2">
    <citation type="submission" date="2021-02" db="EMBL/GenBank/DDBJ databases">
        <title>Aspergillus chevalieri M1 genome sequence.</title>
        <authorList>
            <person name="Kadooka C."/>
            <person name="Mori K."/>
            <person name="Futagami T."/>
        </authorList>
    </citation>
    <scope>NUCLEOTIDE SEQUENCE</scope>
    <source>
        <strain evidence="4">M1</strain>
    </source>
</reference>
<feature type="chain" id="PRO_5030632328" description="Mid2 domain-containing protein" evidence="3">
    <location>
        <begin position="25"/>
        <end position="315"/>
    </location>
</feature>
<keyword evidence="2" id="KW-0472">Membrane</keyword>
<feature type="compositionally biased region" description="Low complexity" evidence="1">
    <location>
        <begin position="152"/>
        <end position="188"/>
    </location>
</feature>
<dbReference type="EMBL" id="AP024422">
    <property type="protein sequence ID" value="BCR91890.1"/>
    <property type="molecule type" value="Genomic_DNA"/>
</dbReference>
<keyword evidence="3" id="KW-0732">Signal</keyword>